<keyword evidence="6 12" id="KW-1133">Transmembrane helix</keyword>
<evidence type="ECO:0000256" key="3">
    <source>
        <dbReference type="ARBA" id="ARBA00022448"/>
    </source>
</evidence>
<feature type="transmembrane region" description="Helical" evidence="12">
    <location>
        <begin position="145"/>
        <end position="167"/>
    </location>
</feature>
<dbReference type="Gene3D" id="1.20.1730.10">
    <property type="entry name" value="Sodium/glucose cotransporter"/>
    <property type="match status" value="1"/>
</dbReference>
<keyword evidence="8" id="KW-0406">Ion transport</keyword>
<accession>A0A5B9EEI0</accession>
<evidence type="ECO:0000256" key="4">
    <source>
        <dbReference type="ARBA" id="ARBA00022475"/>
    </source>
</evidence>
<dbReference type="Proteomes" id="UP000321820">
    <property type="component" value="Chromosome"/>
</dbReference>
<keyword evidence="3" id="KW-0813">Transport</keyword>
<comment type="subcellular location">
    <subcellularLocation>
        <location evidence="1">Cell membrane</location>
        <topology evidence="1">Multi-pass membrane protein</topology>
    </subcellularLocation>
</comment>
<evidence type="ECO:0000256" key="10">
    <source>
        <dbReference type="ARBA" id="ARBA00023201"/>
    </source>
</evidence>
<dbReference type="Pfam" id="PF00474">
    <property type="entry name" value="SSF"/>
    <property type="match status" value="1"/>
</dbReference>
<dbReference type="CDD" id="cd11495">
    <property type="entry name" value="SLC5sbd_NIS-like_u3"/>
    <property type="match status" value="1"/>
</dbReference>
<proteinExistence type="inferred from homology"/>
<dbReference type="KEGG" id="talb:FTW19_15090"/>
<evidence type="ECO:0000256" key="1">
    <source>
        <dbReference type="ARBA" id="ARBA00004651"/>
    </source>
</evidence>
<sequence length="522" mass="56821">MHTIDLIVLALYIIGLIGIGIRFARKQHTTDDYFVAGRSIPGWAMGLSLLATIITSVTFIAYPGSSYAGDWSLMVPNILFVGVLLLIGSIIVPFFRHVVHMSAYEYFGARFGRLVRLYSSAAFAVGHFSKMGFVFYLLALTLSRMTGWSLTTIILLTALITIFYTLLGGVEAVVWADVVQGFVLWAGILVSLGFLLWLPHQGPHAVLADAWNHGKISLGSTALRFDKPTIIVLVIYGFFFYLQKYTADQTVVQRYLIAKSDRSALRGIVLGAVLCLPVWASFMLIGSLLWSFYRLTGEALPKSITKADQIFPHFLVTHLPAGLSGLFIAALVGSAMAMLASDMNCLSVITVEDFYRFIRPHARDRELLRAGRIIVMLSGLAAAAVALKLAASQGGALQLYYTITAIVAGGLAGLFLLAFLVPRATRTGAITGLVASLIFTTWGVLTEGGKILDLGRWNFTWHDYMLGAIGHVIVLVVGVSASYLLPGKPVATNLTWSGWRNRIHSQQSVHALDVVSPTEECG</sequence>
<keyword evidence="14" id="KW-1185">Reference proteome</keyword>
<feature type="transmembrane region" description="Helical" evidence="12">
    <location>
        <begin position="174"/>
        <end position="198"/>
    </location>
</feature>
<dbReference type="NCBIfam" id="TIGR00813">
    <property type="entry name" value="sss"/>
    <property type="match status" value="1"/>
</dbReference>
<gene>
    <name evidence="13" type="ORF">FTW19_15090</name>
</gene>
<feature type="transmembrane region" description="Helical" evidence="12">
    <location>
        <begin position="6"/>
        <end position="24"/>
    </location>
</feature>
<feature type="transmembrane region" description="Helical" evidence="12">
    <location>
        <begin position="465"/>
        <end position="485"/>
    </location>
</feature>
<feature type="transmembrane region" description="Helical" evidence="12">
    <location>
        <begin position="115"/>
        <end position="139"/>
    </location>
</feature>
<feature type="transmembrane region" description="Helical" evidence="12">
    <location>
        <begin position="370"/>
        <end position="387"/>
    </location>
</feature>
<keyword evidence="5 12" id="KW-0812">Transmembrane</keyword>
<dbReference type="GO" id="GO:0005886">
    <property type="term" value="C:plasma membrane"/>
    <property type="evidence" value="ECO:0007669"/>
    <property type="project" value="UniProtKB-SubCell"/>
</dbReference>
<comment type="similarity">
    <text evidence="2 11">Belongs to the sodium:solute symporter (SSF) (TC 2.A.21) family.</text>
</comment>
<dbReference type="RefSeq" id="WP_147648398.1">
    <property type="nucleotide sequence ID" value="NZ_CP042806.1"/>
</dbReference>
<feature type="transmembrane region" description="Helical" evidence="12">
    <location>
        <begin position="229"/>
        <end position="247"/>
    </location>
</feature>
<reference evidence="13 14" key="1">
    <citation type="submission" date="2019-08" db="EMBL/GenBank/DDBJ databases">
        <title>Complete genome sequence of Terriglobus albidus strain ORNL.</title>
        <authorList>
            <person name="Podar M."/>
        </authorList>
    </citation>
    <scope>NUCLEOTIDE SEQUENCE [LARGE SCALE GENOMIC DNA]</scope>
    <source>
        <strain evidence="13 14">ORNL</strain>
    </source>
</reference>
<protein>
    <submittedName>
        <fullName evidence="13">Sodium/solute symporter</fullName>
    </submittedName>
</protein>
<feature type="transmembrane region" description="Helical" evidence="12">
    <location>
        <begin position="74"/>
        <end position="95"/>
    </location>
</feature>
<organism evidence="13 14">
    <name type="scientific">Terriglobus albidus</name>
    <dbReference type="NCBI Taxonomy" id="1592106"/>
    <lineage>
        <taxon>Bacteria</taxon>
        <taxon>Pseudomonadati</taxon>
        <taxon>Acidobacteriota</taxon>
        <taxon>Terriglobia</taxon>
        <taxon>Terriglobales</taxon>
        <taxon>Acidobacteriaceae</taxon>
        <taxon>Terriglobus</taxon>
    </lineage>
</organism>
<dbReference type="AlphaFoldDB" id="A0A5B9EEI0"/>
<keyword evidence="10" id="KW-0739">Sodium transport</keyword>
<dbReference type="GO" id="GO:0006814">
    <property type="term" value="P:sodium ion transport"/>
    <property type="evidence" value="ECO:0007669"/>
    <property type="project" value="UniProtKB-KW"/>
</dbReference>
<evidence type="ECO:0000256" key="11">
    <source>
        <dbReference type="RuleBase" id="RU362091"/>
    </source>
</evidence>
<dbReference type="InterPro" id="IPR051163">
    <property type="entry name" value="Sodium:Solute_Symporter_SSF"/>
</dbReference>
<dbReference type="OrthoDB" id="9789704at2"/>
<keyword evidence="4" id="KW-1003">Cell membrane</keyword>
<keyword evidence="7" id="KW-0915">Sodium</keyword>
<dbReference type="PANTHER" id="PTHR42985">
    <property type="entry name" value="SODIUM-COUPLED MONOCARBOXYLATE TRANSPORTER"/>
    <property type="match status" value="1"/>
</dbReference>
<feature type="transmembrane region" description="Helical" evidence="12">
    <location>
        <begin position="44"/>
        <end position="62"/>
    </location>
</feature>
<dbReference type="PROSITE" id="PS50283">
    <property type="entry name" value="NA_SOLUT_SYMP_3"/>
    <property type="match status" value="1"/>
</dbReference>
<feature type="transmembrane region" description="Helical" evidence="12">
    <location>
        <begin position="268"/>
        <end position="293"/>
    </location>
</feature>
<dbReference type="GO" id="GO:0015293">
    <property type="term" value="F:symporter activity"/>
    <property type="evidence" value="ECO:0007669"/>
    <property type="project" value="TreeGrafter"/>
</dbReference>
<evidence type="ECO:0000256" key="5">
    <source>
        <dbReference type="ARBA" id="ARBA00022692"/>
    </source>
</evidence>
<evidence type="ECO:0000256" key="8">
    <source>
        <dbReference type="ARBA" id="ARBA00023065"/>
    </source>
</evidence>
<dbReference type="InterPro" id="IPR001734">
    <property type="entry name" value="Na/solute_symporter"/>
</dbReference>
<dbReference type="EMBL" id="CP042806">
    <property type="protein sequence ID" value="QEE29200.1"/>
    <property type="molecule type" value="Genomic_DNA"/>
</dbReference>
<evidence type="ECO:0000256" key="9">
    <source>
        <dbReference type="ARBA" id="ARBA00023136"/>
    </source>
</evidence>
<evidence type="ECO:0000313" key="13">
    <source>
        <dbReference type="EMBL" id="QEE29200.1"/>
    </source>
</evidence>
<evidence type="ECO:0000256" key="2">
    <source>
        <dbReference type="ARBA" id="ARBA00006434"/>
    </source>
</evidence>
<keyword evidence="9 12" id="KW-0472">Membrane</keyword>
<feature type="transmembrane region" description="Helical" evidence="12">
    <location>
        <begin position="399"/>
        <end position="421"/>
    </location>
</feature>
<evidence type="ECO:0000256" key="7">
    <source>
        <dbReference type="ARBA" id="ARBA00023053"/>
    </source>
</evidence>
<dbReference type="PANTHER" id="PTHR42985:SF32">
    <property type="entry name" value="SODIUM IODIDE SYMPORTER"/>
    <property type="match status" value="1"/>
</dbReference>
<dbReference type="InterPro" id="IPR038377">
    <property type="entry name" value="Na/Glc_symporter_sf"/>
</dbReference>
<name>A0A5B9EEI0_9BACT</name>
<evidence type="ECO:0000313" key="14">
    <source>
        <dbReference type="Proteomes" id="UP000321820"/>
    </source>
</evidence>
<feature type="transmembrane region" description="Helical" evidence="12">
    <location>
        <begin position="428"/>
        <end position="445"/>
    </location>
</feature>
<evidence type="ECO:0000256" key="12">
    <source>
        <dbReference type="SAM" id="Phobius"/>
    </source>
</evidence>
<evidence type="ECO:0000256" key="6">
    <source>
        <dbReference type="ARBA" id="ARBA00022989"/>
    </source>
</evidence>